<dbReference type="Proteomes" id="UP000827092">
    <property type="component" value="Unassembled WGS sequence"/>
</dbReference>
<proteinExistence type="predicted"/>
<evidence type="ECO:0000313" key="1">
    <source>
        <dbReference type="EMBL" id="KAG8196290.1"/>
    </source>
</evidence>
<dbReference type="AlphaFoldDB" id="A0AAV6VHN6"/>
<organism evidence="1 2">
    <name type="scientific">Oedothorax gibbosus</name>
    <dbReference type="NCBI Taxonomy" id="931172"/>
    <lineage>
        <taxon>Eukaryota</taxon>
        <taxon>Metazoa</taxon>
        <taxon>Ecdysozoa</taxon>
        <taxon>Arthropoda</taxon>
        <taxon>Chelicerata</taxon>
        <taxon>Arachnida</taxon>
        <taxon>Araneae</taxon>
        <taxon>Araneomorphae</taxon>
        <taxon>Entelegynae</taxon>
        <taxon>Araneoidea</taxon>
        <taxon>Linyphiidae</taxon>
        <taxon>Erigoninae</taxon>
        <taxon>Oedothorax</taxon>
    </lineage>
</organism>
<gene>
    <name evidence="1" type="ORF">JTE90_023843</name>
</gene>
<sequence length="95" mass="10642">MISTKPKSIKTHLSPVDDTKLFSGSPLNKNIFYRADSRVEESLFPPPSPDVFISADKATGIKRIRGTLRSDPQAHFPRQCSVRCARPFQVIWGSL</sequence>
<reference evidence="1 2" key="1">
    <citation type="journal article" date="2022" name="Nat. Ecol. Evol.">
        <title>A masculinizing supergene underlies an exaggerated male reproductive morph in a spider.</title>
        <authorList>
            <person name="Hendrickx F."/>
            <person name="De Corte Z."/>
            <person name="Sonet G."/>
            <person name="Van Belleghem S.M."/>
            <person name="Kostlbacher S."/>
            <person name="Vangestel C."/>
        </authorList>
    </citation>
    <scope>NUCLEOTIDE SEQUENCE [LARGE SCALE GENOMIC DNA]</scope>
    <source>
        <strain evidence="1">W744_W776</strain>
    </source>
</reference>
<dbReference type="EMBL" id="JAFNEN010000073">
    <property type="protein sequence ID" value="KAG8196290.1"/>
    <property type="molecule type" value="Genomic_DNA"/>
</dbReference>
<accession>A0AAV6VHN6</accession>
<keyword evidence="2" id="KW-1185">Reference proteome</keyword>
<name>A0AAV6VHN6_9ARAC</name>
<comment type="caution">
    <text evidence="1">The sequence shown here is derived from an EMBL/GenBank/DDBJ whole genome shotgun (WGS) entry which is preliminary data.</text>
</comment>
<protein>
    <submittedName>
        <fullName evidence="1">Uncharacterized protein</fullName>
    </submittedName>
</protein>
<evidence type="ECO:0000313" key="2">
    <source>
        <dbReference type="Proteomes" id="UP000827092"/>
    </source>
</evidence>